<proteinExistence type="predicted"/>
<protein>
    <submittedName>
        <fullName evidence="1">Zinc-finger of transposase IS204/IS1001/IS1096/IS1165</fullName>
    </submittedName>
</protein>
<dbReference type="STRING" id="279824.SAMN03080617_04357"/>
<keyword evidence="1" id="KW-0863">Zinc-finger</keyword>
<dbReference type="Proteomes" id="UP000198756">
    <property type="component" value="Unassembled WGS sequence"/>
</dbReference>
<gene>
    <name evidence="1" type="ORF">SAMN03080617_04357</name>
</gene>
<name>A0A1G5ZR89_9BACT</name>
<keyword evidence="1" id="KW-0479">Metal-binding</keyword>
<feature type="non-terminal residue" evidence="1">
    <location>
        <position position="151"/>
    </location>
</feature>
<sequence>MTLTDIQIKDLRIGFERLQTKEDLLNLINEVAFWIGSTTNLMEFLPLVKNMFTEGLFTKLLQLEDGWFVESVETDFKQEEIYIQIECVLDELEDAETGELCRVYDHAPSREWRHLDTMQYKTFLRCKLPRITTSSGKVKTVQPNWASEYGR</sequence>
<keyword evidence="2" id="KW-1185">Reference proteome</keyword>
<reference evidence="2" key="1">
    <citation type="submission" date="2016-10" db="EMBL/GenBank/DDBJ databases">
        <authorList>
            <person name="Varghese N."/>
            <person name="Submissions S."/>
        </authorList>
    </citation>
    <scope>NUCLEOTIDE SEQUENCE [LARGE SCALE GENOMIC DNA]</scope>
    <source>
        <strain evidence="2">DSM 22703</strain>
    </source>
</reference>
<dbReference type="GO" id="GO:0008270">
    <property type="term" value="F:zinc ion binding"/>
    <property type="evidence" value="ECO:0007669"/>
    <property type="project" value="UniProtKB-KW"/>
</dbReference>
<dbReference type="EMBL" id="FMXE01000063">
    <property type="protein sequence ID" value="SDA97319.1"/>
    <property type="molecule type" value="Genomic_DNA"/>
</dbReference>
<accession>A0A1G5ZR89</accession>
<keyword evidence="1" id="KW-0862">Zinc</keyword>
<evidence type="ECO:0000313" key="2">
    <source>
        <dbReference type="Proteomes" id="UP000198756"/>
    </source>
</evidence>
<dbReference type="AlphaFoldDB" id="A0A1G5ZR89"/>
<dbReference type="OrthoDB" id="1428197at2"/>
<organism evidence="1 2">
    <name type="scientific">Algoriphagus alkaliphilus</name>
    <dbReference type="NCBI Taxonomy" id="279824"/>
    <lineage>
        <taxon>Bacteria</taxon>
        <taxon>Pseudomonadati</taxon>
        <taxon>Bacteroidota</taxon>
        <taxon>Cytophagia</taxon>
        <taxon>Cytophagales</taxon>
        <taxon>Cyclobacteriaceae</taxon>
        <taxon>Algoriphagus</taxon>
    </lineage>
</organism>
<evidence type="ECO:0000313" key="1">
    <source>
        <dbReference type="EMBL" id="SDA97319.1"/>
    </source>
</evidence>